<evidence type="ECO:0000313" key="2">
    <source>
        <dbReference type="EMBL" id="CAK0789459.1"/>
    </source>
</evidence>
<reference evidence="2" key="1">
    <citation type="submission" date="2023-10" db="EMBL/GenBank/DDBJ databases">
        <authorList>
            <person name="Chen Y."/>
            <person name="Shah S."/>
            <person name="Dougan E. K."/>
            <person name="Thang M."/>
            <person name="Chan C."/>
        </authorList>
    </citation>
    <scope>NUCLEOTIDE SEQUENCE [LARGE SCALE GENOMIC DNA]</scope>
</reference>
<dbReference type="EMBL" id="CAUYUJ010000237">
    <property type="protein sequence ID" value="CAK0789459.1"/>
    <property type="molecule type" value="Genomic_DNA"/>
</dbReference>
<feature type="compositionally biased region" description="Basic and acidic residues" evidence="1">
    <location>
        <begin position="124"/>
        <end position="140"/>
    </location>
</feature>
<evidence type="ECO:0000313" key="3">
    <source>
        <dbReference type="Proteomes" id="UP001189429"/>
    </source>
</evidence>
<organism evidence="2 3">
    <name type="scientific">Prorocentrum cordatum</name>
    <dbReference type="NCBI Taxonomy" id="2364126"/>
    <lineage>
        <taxon>Eukaryota</taxon>
        <taxon>Sar</taxon>
        <taxon>Alveolata</taxon>
        <taxon>Dinophyceae</taxon>
        <taxon>Prorocentrales</taxon>
        <taxon>Prorocentraceae</taxon>
        <taxon>Prorocentrum</taxon>
    </lineage>
</organism>
<feature type="compositionally biased region" description="Basic residues" evidence="1">
    <location>
        <begin position="73"/>
        <end position="98"/>
    </location>
</feature>
<evidence type="ECO:0000256" key="1">
    <source>
        <dbReference type="SAM" id="MobiDB-lite"/>
    </source>
</evidence>
<feature type="region of interest" description="Disordered" evidence="1">
    <location>
        <begin position="70"/>
        <end position="98"/>
    </location>
</feature>
<dbReference type="Proteomes" id="UP001189429">
    <property type="component" value="Unassembled WGS sequence"/>
</dbReference>
<feature type="non-terminal residue" evidence="2">
    <location>
        <position position="1"/>
    </location>
</feature>
<sequence>GPREALLAAGAAERLAALAAAGAPRGAAAAAHHRGPPDGVVTAPRGFVHGESCSALVYAVALEASGFEVRPGQRWRRSRRGVFPRRAPATRRGRWRRGGVPRGRALWCCHGAEAVGAPCPSAGKRGESKRGESKRGENSV</sequence>
<protein>
    <submittedName>
        <fullName evidence="2">Uncharacterized protein</fullName>
    </submittedName>
</protein>
<gene>
    <name evidence="2" type="ORF">PCOR1329_LOCUS1016</name>
</gene>
<keyword evidence="3" id="KW-1185">Reference proteome</keyword>
<comment type="caution">
    <text evidence="2">The sequence shown here is derived from an EMBL/GenBank/DDBJ whole genome shotgun (WGS) entry which is preliminary data.</text>
</comment>
<accession>A0ABN9PGZ6</accession>
<feature type="region of interest" description="Disordered" evidence="1">
    <location>
        <begin position="116"/>
        <end position="140"/>
    </location>
</feature>
<proteinExistence type="predicted"/>
<name>A0ABN9PGZ6_9DINO</name>